<proteinExistence type="inferred from homology"/>
<comment type="similarity">
    <text evidence="8 10">Belongs to the E3 ubiquitin-protein ligase UBR1-like family.</text>
</comment>
<dbReference type="EMBL" id="CATOUU010000440">
    <property type="protein sequence ID" value="CAI9929590.1"/>
    <property type="molecule type" value="Genomic_DNA"/>
</dbReference>
<dbReference type="EC" id="2.3.2.27" evidence="10"/>
<dbReference type="PANTHER" id="PTHR21497">
    <property type="entry name" value="UBIQUITIN LIGASE E3 ALPHA-RELATED"/>
    <property type="match status" value="1"/>
</dbReference>
<keyword evidence="5 10" id="KW-0863">Zinc-finger</keyword>
<dbReference type="Proteomes" id="UP001642409">
    <property type="component" value="Unassembled WGS sequence"/>
</dbReference>
<dbReference type="PROSITE" id="PS51157">
    <property type="entry name" value="ZF_UBR"/>
    <property type="match status" value="1"/>
</dbReference>
<dbReference type="AlphaFoldDB" id="A0AA86TUQ8"/>
<keyword evidence="6 10" id="KW-0833">Ubl conjugation pathway</keyword>
<evidence type="ECO:0000313" key="13">
    <source>
        <dbReference type="EMBL" id="CAI9929590.1"/>
    </source>
</evidence>
<evidence type="ECO:0000256" key="1">
    <source>
        <dbReference type="ARBA" id="ARBA00000900"/>
    </source>
</evidence>
<feature type="zinc finger region" description="UBR-type" evidence="9">
    <location>
        <begin position="30"/>
        <end position="100"/>
    </location>
</feature>
<keyword evidence="4 10" id="KW-0479">Metal-binding</keyword>
<protein>
    <recommendedName>
        <fullName evidence="10">E3 ubiquitin-protein ligase</fullName>
        <ecNumber evidence="10">2.3.2.27</ecNumber>
    </recommendedName>
</protein>
<feature type="region of interest" description="Disordered" evidence="11">
    <location>
        <begin position="1109"/>
        <end position="1128"/>
    </location>
</feature>
<comment type="caution">
    <text evidence="13">The sequence shown here is derived from an EMBL/GenBank/DDBJ whole genome shotgun (WGS) entry which is preliminary data.</text>
</comment>
<organism evidence="13">
    <name type="scientific">Hexamita inflata</name>
    <dbReference type="NCBI Taxonomy" id="28002"/>
    <lineage>
        <taxon>Eukaryota</taxon>
        <taxon>Metamonada</taxon>
        <taxon>Diplomonadida</taxon>
        <taxon>Hexamitidae</taxon>
        <taxon>Hexamitinae</taxon>
        <taxon>Hexamita</taxon>
    </lineage>
</organism>
<dbReference type="GO" id="GO:0005737">
    <property type="term" value="C:cytoplasm"/>
    <property type="evidence" value="ECO:0007669"/>
    <property type="project" value="TreeGrafter"/>
</dbReference>
<dbReference type="FunFam" id="2.10.110.30:FF:000002">
    <property type="entry name" value="Putative e3 ubiquitin-protein ligase ubr3"/>
    <property type="match status" value="1"/>
</dbReference>
<gene>
    <name evidence="14" type="ORF">HINF_LOCUS12704</name>
    <name evidence="13" type="ORF">HINF_LOCUS17235</name>
</gene>
<keyword evidence="3 10" id="KW-0808">Transferase</keyword>
<keyword evidence="7 10" id="KW-0862">Zinc</keyword>
<evidence type="ECO:0000256" key="6">
    <source>
        <dbReference type="ARBA" id="ARBA00022786"/>
    </source>
</evidence>
<name>A0AA86TUQ8_9EUKA</name>
<accession>A0AA86TUQ8</accession>
<evidence type="ECO:0000256" key="7">
    <source>
        <dbReference type="ARBA" id="ARBA00022833"/>
    </source>
</evidence>
<evidence type="ECO:0000256" key="10">
    <source>
        <dbReference type="RuleBase" id="RU366018"/>
    </source>
</evidence>
<dbReference type="GO" id="GO:0071596">
    <property type="term" value="P:ubiquitin-dependent protein catabolic process via the N-end rule pathway"/>
    <property type="evidence" value="ECO:0007669"/>
    <property type="project" value="UniProtKB-UniRule"/>
</dbReference>
<dbReference type="InterPro" id="IPR003126">
    <property type="entry name" value="Znf_UBR"/>
</dbReference>
<evidence type="ECO:0000256" key="2">
    <source>
        <dbReference type="ARBA" id="ARBA00004906"/>
    </source>
</evidence>
<evidence type="ECO:0000256" key="4">
    <source>
        <dbReference type="ARBA" id="ARBA00022723"/>
    </source>
</evidence>
<dbReference type="GO" id="GO:0000151">
    <property type="term" value="C:ubiquitin ligase complex"/>
    <property type="evidence" value="ECO:0007669"/>
    <property type="project" value="TreeGrafter"/>
</dbReference>
<dbReference type="CDD" id="cd19672">
    <property type="entry name" value="UBR-box_UBR1_like"/>
    <property type="match status" value="1"/>
</dbReference>
<dbReference type="EMBL" id="CAXDID020000029">
    <property type="protein sequence ID" value="CAL5992694.1"/>
    <property type="molecule type" value="Genomic_DNA"/>
</dbReference>
<reference evidence="13" key="1">
    <citation type="submission" date="2023-06" db="EMBL/GenBank/DDBJ databases">
        <authorList>
            <person name="Kurt Z."/>
        </authorList>
    </citation>
    <scope>NUCLEOTIDE SEQUENCE</scope>
</reference>
<feature type="compositionally biased region" description="Acidic residues" evidence="11">
    <location>
        <begin position="1111"/>
        <end position="1128"/>
    </location>
</feature>
<dbReference type="GO" id="GO:0016567">
    <property type="term" value="P:protein ubiquitination"/>
    <property type="evidence" value="ECO:0007669"/>
    <property type="project" value="UniProtKB-UniRule"/>
</dbReference>
<comment type="pathway">
    <text evidence="2 10">Protein modification; protein ubiquitination.</text>
</comment>
<dbReference type="InterPro" id="IPR039164">
    <property type="entry name" value="UBR1-like"/>
</dbReference>
<evidence type="ECO:0000313" key="14">
    <source>
        <dbReference type="EMBL" id="CAL5992694.1"/>
    </source>
</evidence>
<sequence length="1128" mass="130877">MYKLKQNSLLNPQYDENVLNKYKQTVNTKCFCGKNLRKGDVTFTCMTCSNDVTTVFCHDCFMNSSHDGHLWHAKNTSTGQCDCGDSVAFKPQSFCSQHPSKEHSDPFENMSKTETKTLLLNCFGLVASVHENKGKQQYLKSLEGSDILETAISIVVLLSGEIDITLEDVVDNISNLDFLIRVGVQYDAKTQESFFGKMCLTENPNKLLIQLYGEILPSCYYFRVAGIRQIGPYASQIINGKNEGILNNLIQTINEPLGLYHDWGFCDMVSDAVFACCKEYIVKEDVEGFVDKMSNIQSMSFVKCLTTWRSILFKSKKFLANCVKIQQLLIQQFSLNPNEQVIWSQDIVGKFVNHMYFYQILFADRGWVGFLKIGENADAKLLSEAHIKINNIDASLLQQQTYDHLINQAKYMLEAYLETFIDFNLLDKKPLQTIPSIFVQQFIVDVAVTYNIDISFIIQQIICCSDKLNEQEIVQMLVEPIVRQNLWFLFVENNLMHKQNLVDFGRFMQYFEQDICNKMPQYNSYFVVSKFLQEYPNIVHDIIINTYQKQFSNYSMLFVDYISILNFIPRPEYNQQFLKKIIVNQEFKSLTLTGILSKGFSAYYTCEDVYAVLQQLFAHAPSSNPNDNDILTFNGFTLFEPVLFIGGMDSIIQKFTEKQNKFFVPECIYKKDQETNNILQYFDTQNLQNTCDIIIEQYNNQQLGLGQCLMAVRILLCQNLSISKYTFRQSELCQILQQELKSNQTQTLNPKERLQKLKQSKQIESKLMDNNDIVQNKDEQKDEIICEICHQKIENNDFVMPCKKVTMMADSYMHDGVQLCYHHYHKRCSANMKKCNLCGFECDYLMSFNDEQDLTHQILVQLEIINYFIQFKLSPAAERRLQNEVQKLQLFLQLYSGTQSNILDIQEIEKEMGQKFVENFAILLYDNVQKTNIPDLHLPKTSFYIFKALQNQNCKKCSKQCTLFQKQNPLMCLSCRAFSHFECSVSQNKYSCPDCQYPYCLSLRTLTLFHSSSQVIKAPYKTKFGQYNLNIFDDESVCQQQDIDYFYIQLCCGDSMQRDPQLLESIGFTTQEKTKVQHLIDLLVRAGVGPEQLNNFGEQEIEQLLQMLNEEQNDQGEDEDEDESDENN</sequence>
<dbReference type="GO" id="GO:0061630">
    <property type="term" value="F:ubiquitin protein ligase activity"/>
    <property type="evidence" value="ECO:0007669"/>
    <property type="project" value="UniProtKB-UniRule"/>
</dbReference>
<dbReference type="Gene3D" id="2.10.110.30">
    <property type="match status" value="1"/>
</dbReference>
<feature type="domain" description="UBR-type" evidence="12">
    <location>
        <begin position="30"/>
        <end position="100"/>
    </location>
</feature>
<evidence type="ECO:0000256" key="11">
    <source>
        <dbReference type="SAM" id="MobiDB-lite"/>
    </source>
</evidence>
<keyword evidence="15" id="KW-1185">Reference proteome</keyword>
<evidence type="ECO:0000259" key="12">
    <source>
        <dbReference type="PROSITE" id="PS51157"/>
    </source>
</evidence>
<dbReference type="PANTHER" id="PTHR21497:SF24">
    <property type="entry name" value="E3 UBIQUITIN-PROTEIN LIGASE UBR1"/>
    <property type="match status" value="1"/>
</dbReference>
<comment type="function">
    <text evidence="10">Ubiquitin ligase protein which is a component of the N-end rule pathway. Recognizes and binds to proteins bearing specific N-terminal residues that are destabilizing according to the N-end rule, leading to their ubiquitination and subsequent degradation.</text>
</comment>
<comment type="catalytic activity">
    <reaction evidence="1 10">
        <text>S-ubiquitinyl-[E2 ubiquitin-conjugating enzyme]-L-cysteine + [acceptor protein]-L-lysine = [E2 ubiquitin-conjugating enzyme]-L-cysteine + N(6)-ubiquitinyl-[acceptor protein]-L-lysine.</text>
        <dbReference type="EC" id="2.3.2.27"/>
    </reaction>
</comment>
<evidence type="ECO:0000256" key="5">
    <source>
        <dbReference type="ARBA" id="ARBA00022771"/>
    </source>
</evidence>
<dbReference type="SMART" id="SM00396">
    <property type="entry name" value="ZnF_UBR1"/>
    <property type="match status" value="1"/>
</dbReference>
<reference evidence="14 15" key="2">
    <citation type="submission" date="2024-07" db="EMBL/GenBank/DDBJ databases">
        <authorList>
            <person name="Akdeniz Z."/>
        </authorList>
    </citation>
    <scope>NUCLEOTIDE SEQUENCE [LARGE SCALE GENOMIC DNA]</scope>
</reference>
<evidence type="ECO:0000256" key="9">
    <source>
        <dbReference type="PROSITE-ProRule" id="PRU00508"/>
    </source>
</evidence>
<evidence type="ECO:0000313" key="15">
    <source>
        <dbReference type="Proteomes" id="UP001642409"/>
    </source>
</evidence>
<dbReference type="Pfam" id="PF02207">
    <property type="entry name" value="zf-UBR"/>
    <property type="match status" value="1"/>
</dbReference>
<dbReference type="GO" id="GO:0008270">
    <property type="term" value="F:zinc ion binding"/>
    <property type="evidence" value="ECO:0007669"/>
    <property type="project" value="UniProtKB-UniRule"/>
</dbReference>
<evidence type="ECO:0000256" key="8">
    <source>
        <dbReference type="ARBA" id="ARBA00046341"/>
    </source>
</evidence>
<evidence type="ECO:0000256" key="3">
    <source>
        <dbReference type="ARBA" id="ARBA00022679"/>
    </source>
</evidence>